<dbReference type="SUPFAM" id="SSF56968">
    <property type="entry name" value="Lipovitellin-phosvitin complex, beta-sheet shell regions"/>
    <property type="match status" value="2"/>
</dbReference>
<dbReference type="Gene3D" id="1.25.10.20">
    <property type="entry name" value="Vitellinogen, superhelical"/>
    <property type="match status" value="1"/>
</dbReference>
<dbReference type="PANTHER" id="PTHR37860:SF2">
    <property type="entry name" value="VITELLOGENIN DOMAIN-CONTAINING PROTEIN"/>
    <property type="match status" value="1"/>
</dbReference>
<dbReference type="Pfam" id="PF09172">
    <property type="entry name" value="Vit_open_b-sht"/>
    <property type="match status" value="1"/>
</dbReference>
<dbReference type="InterPro" id="IPR015819">
    <property type="entry name" value="Lipid_transp_b-sht_shell"/>
</dbReference>
<protein>
    <recommendedName>
        <fullName evidence="6">Vitellogenin domain-containing protein</fullName>
    </recommendedName>
</protein>
<evidence type="ECO:0000313" key="7">
    <source>
        <dbReference type="EMBL" id="KAK7945812.1"/>
    </source>
</evidence>
<evidence type="ECO:0000256" key="5">
    <source>
        <dbReference type="SAM" id="SignalP"/>
    </source>
</evidence>
<dbReference type="Gene3D" id="2.20.50.20">
    <property type="entry name" value="Lipovitellin. Chain A, domain 3"/>
    <property type="match status" value="1"/>
</dbReference>
<gene>
    <name evidence="7" type="ORF">WMY93_001540</name>
</gene>
<evidence type="ECO:0000313" key="8">
    <source>
        <dbReference type="Proteomes" id="UP001460270"/>
    </source>
</evidence>
<dbReference type="InterPro" id="IPR011030">
    <property type="entry name" value="Lipovitellin_superhlx_dom"/>
</dbReference>
<dbReference type="PROSITE" id="PS51211">
    <property type="entry name" value="VITELLOGENIN"/>
    <property type="match status" value="1"/>
</dbReference>
<feature type="signal peptide" evidence="5">
    <location>
        <begin position="1"/>
        <end position="25"/>
    </location>
</feature>
<reference evidence="8" key="1">
    <citation type="submission" date="2024-04" db="EMBL/GenBank/DDBJ databases">
        <title>Salinicola lusitanus LLJ914,a marine bacterium isolated from the Okinawa Trough.</title>
        <authorList>
            <person name="Li J."/>
        </authorList>
    </citation>
    <scope>NUCLEOTIDE SEQUENCE [LARGE SCALE GENOMIC DNA]</scope>
</reference>
<dbReference type="Gene3D" id="2.30.230.10">
    <property type="entry name" value="Lipovitellin, beta-sheet shell regions, chain A"/>
    <property type="match status" value="1"/>
</dbReference>
<evidence type="ECO:0000256" key="4">
    <source>
        <dbReference type="SAM" id="MobiDB-lite"/>
    </source>
</evidence>
<dbReference type="GO" id="GO:0005319">
    <property type="term" value="F:lipid transporter activity"/>
    <property type="evidence" value="ECO:0007669"/>
    <property type="project" value="InterPro"/>
</dbReference>
<dbReference type="SMART" id="SM01169">
    <property type="entry name" value="DUF1943"/>
    <property type="match status" value="1"/>
</dbReference>
<dbReference type="Pfam" id="PF21013">
    <property type="entry name" value="LOC400499"/>
    <property type="match status" value="1"/>
</dbReference>
<dbReference type="Proteomes" id="UP001460270">
    <property type="component" value="Unassembled WGS sequence"/>
</dbReference>
<dbReference type="PANTHER" id="PTHR37860">
    <property type="entry name" value="AGAP008810-PA"/>
    <property type="match status" value="1"/>
</dbReference>
<keyword evidence="2" id="KW-0325">Glycoprotein</keyword>
<accession>A0AAW0Q5Q6</accession>
<sequence>MFLLFCNTFTFALFLLQLQVAVSVGAETRLCDSTCSDVSFSGLSSQIGLRYTYRYSATITTSLYGSSAGRSGLALNCLIDLDVISKCHLMMQIRNPQIKRLSSQKDHSVQNLKSLRESLERARLKFSLRGGRVTALCLQEGEQVWVRNIKRAILSMLQTSASAARFNVQNETDLHGTCRSRYERRGSIVLKSRDLSQCQQSRLANLWPHSVAVSDETALRAEQQCVQRHGPTMMEEVNCTESVAMTMLSQNPGQVKIQTESSLSLLRTQPEVTETTSGFWVLSDLHDPQLISQTLHELVFQLRDLPLSQLKLLWQETSFKCQNIWQLLLDALSACGSENCVLLLTELIRSKELEQEHAMSLLATLPLIPHPTPQMIVSVNDLLEMAEFRPKAMLVGSSLVYQLCQTLRSPCTELPSVRSFLQALEDALKSGCENVQIIQVKELLYSLKSVGNAGVFEGFIPLLNRCALSESAPIELRLAAVHAFRRMPCSQNRSVLLQLYRASQEDPEVRIAAYQQLLLCPNRKMFTTVRDTLRNETSSQVGSYVWSHLSSVLRSEDPLKQSLTEMLPDDVISRDFEREFLKYSSYADHTLVSDLGITNLETSLIFSSKSFLPRSASVNLTVYFNGRASNLLEVDLRVENAEPFFKNLFGHETSESDNSQKPVDFKETKSSRRKTEDRKSDKETCLSGAESYLSKASALLFRRSRLKTSDTKCWISIKMFGNEVSVFSCEDIANEINQFSLSMAELAIKLLKGQEVRLDHRTVPLTEELVLPSLSGLPLKLSINMSSLLSLRLRGSAHYRDPSHFNLNGYVKPNAYVRLVARMGVDSALGQAAVEWDAALRSALSLDGSVHLQEGQDLRVMLNTPEDAMDIISFSSHVFQLSGANKEEIKGRKNHIHKTVCTPKLLSKMVGWQLCSNASYPMSGLTLPPAEPTHFSLRLLKLDRGLHYYLLEAAYSMLTQRGSWTPREASLHLLLATPQSSVPRDMSLDLAFSPHRLLLRFSHPQKTIIIQGQLEQHRNHESAKVEISIDGAQFYIMGFIDKQTIAAEQRTNYHIEAKLSASGAPMILSANVTRGLGRKTSFSASVKNLFRETASVSVSLERRRDSSGKQYSVEGELLLPGLVGGRMLGLMEQKASLWSSALRLKYGLGGEARHLHQQCFTSQRLKSERGSNHTYIMRADHEFYCSNTAAINHKVQVRHEESPSLVKSHLDLSYGKHWDELNNRHKLILSQMFKNQSTHNHTSYTLEFSLQAPEKNLNYRTQLLHSHLKHFGSESSTHLKIHYNNLMPLVAGLNWKGPPPNSLQKKWEGSLNLDTPWLYIYTSHKLSQQRPHTLQLTSELTSRKWLTIQNLVLEGLFRHQGRETEVWVHMQSPGVTYLQTGGWVLVGKKSVKASCSLKSLWTSPLGGELSLETSKFSHTLEITSSYGRHNVSVTAALNSADKKFKKRQALLKVSWCELPGRPTELLLAGEVEELKRDKKTIQKIAKLQLRQPFQVFANSLILQETFTIDNLKGLYTLESKASVSGNTEMCHTLTIGHRPPKLFLCSALIHPFSFSIVPSESEICLNLTTNQTQKHLYGRLRSGDKDKLSFFGQVNFKHLDSPLKGIRVKANFSHHLQLQLPSTAIMEGDVCWTVKNNTGFDYLAKGKLRIERQECQVYLQLNGTSSRMNIYSSLSHPFKAKIPKVLEARAAADIFTGSGGGRTSVYLRVDGKDMMTMNVQVFHSLQRAEKAVGLKMNVFQSLLPTIKDLFVDLGANLSVESVYIYGSHKQSQQTLLTHIKMFQKNISRLQTAVSGDLHHNIRNLHFLPSAVGLYGTLEKSDRLINGLLRVKVANALYRVELRHQNSDAEEKVFNIKRNMSQSIGRDWLCVWSGAQNLCVNISHRLNQQGGDVYTQFSHNFERLKVAGIASSCSAKLGWIQDHSQISGVAEIQSGVEHLKAEFKGGKESGFWDFETRLEHQLKALVKRGIAGSIQAKAHYKLESNGFYSCLTVIVKEKQIIDTTFNIASKNSTALLSVLLWQQIKLLQGVVPTTLQMNCSGDTAADRHSVQCYGAAHSAEAILPHTSYNLSLSRSGCSAFGSIFITSRDLKNGSVTVSVQCLPFFRFKASVQQSLDVLQTLGFPAHGEIILTQSQLHSPGLEVGLELGNCYVRGHLGKRLDVYTVNATSYCPALQEISLPVSLVIDVHLSGAPCRLTASSVLRADDQDFTIVLQQSCSLSHISASLTHSFRELRRKGLPQDLTVEVTAPRGPEHSGALLVKVGPCHLKVNRVKQDNDRTLWIWVVESDCPLLKAHINGSVWQDPQGIWTAFVETSKDGKRGLLRINARTWPELHLESEFSHSLPAFSHIPEHSRLTVTSQIRRKPYSVEAVIQMHDCVVRAKGEAQHGLQGELLYHTNCTLLEKWGSPLFMAIDDKDLETSLSLRNIKNKNEVTLYLNHCIPFLKKLGLPLNASVTMHSGSQDNSSFNYILQSTVGSQKLQQQMLVLKTAEGVRVQSSCRHSVDTMRTLRVPANSSIQVELRSGELKGLMLQSWFDNKHAGINIQIKCLHLVKEFKAAVWHSWSWLQDRGVPAITEGMLTIYGNFLRLQSKAQLSVDGLKVLSSGLNVSSASGRLTAILSYVLPPSNQTSQHTLEAALAAQFKGPVRSTSVDIRSHDWRMLMMGDIGGLGGTKGSKEVRVTVRHTVHSQSSPTFQMEAWGRLTESQLRCSMALNPELSSSMALILQGHQLPHRKDLMLKFVQKIPRMLMYLPSHLSVRTQLNQSQSSLSSLVEVLSGRRSLWAFGELETTETGYRQALELKHSCPKLKPLPKMVTMKTVYERRDWSYQVQHEALWGNHEVSLSGLYSSPPSLNMGNHTIKVHISSAPRWTNFDLILERFPQGRVDKLSLDWMRHGQLEQVRMLSLWSRSDEVNETKLELSSLCHPDLVVSLCPQCLKSQPKSHTATSRQCYCGMVQSTSPWTLTDCNSTTPVEGRHVSFSPHNRRHLSKAACLQLKRAIHTLRMQS</sequence>
<dbReference type="SUPFAM" id="SSF48431">
    <property type="entry name" value="Lipovitellin-phosvitin complex, superhelical domain"/>
    <property type="match status" value="1"/>
</dbReference>
<dbReference type="EMBL" id="JBBPFD010000001">
    <property type="protein sequence ID" value="KAK7945812.1"/>
    <property type="molecule type" value="Genomic_DNA"/>
</dbReference>
<evidence type="ECO:0000256" key="1">
    <source>
        <dbReference type="ARBA" id="ARBA00022729"/>
    </source>
</evidence>
<feature type="region of interest" description="Disordered" evidence="4">
    <location>
        <begin position="652"/>
        <end position="682"/>
    </location>
</feature>
<keyword evidence="1 5" id="KW-0732">Signal</keyword>
<dbReference type="InterPro" id="IPR001747">
    <property type="entry name" value="Vitellogenin_N"/>
</dbReference>
<dbReference type="InterPro" id="IPR048484">
    <property type="entry name" value="LOC400499-like"/>
</dbReference>
<proteinExistence type="predicted"/>
<keyword evidence="8" id="KW-1185">Reference proteome</keyword>
<evidence type="ECO:0000256" key="3">
    <source>
        <dbReference type="PROSITE-ProRule" id="PRU00557"/>
    </source>
</evidence>
<dbReference type="Pfam" id="PF01347">
    <property type="entry name" value="Vitellogenin_N"/>
    <property type="match status" value="2"/>
</dbReference>
<feature type="chain" id="PRO_5043743526" description="Vitellogenin domain-containing protein" evidence="5">
    <location>
        <begin position="26"/>
        <end position="3005"/>
    </location>
</feature>
<comment type="caution">
    <text evidence="7">The sequence shown here is derived from an EMBL/GenBank/DDBJ whole genome shotgun (WGS) entry which is preliminary data.</text>
</comment>
<organism evidence="7 8">
    <name type="scientific">Mugilogobius chulae</name>
    <name type="common">yellowstripe goby</name>
    <dbReference type="NCBI Taxonomy" id="88201"/>
    <lineage>
        <taxon>Eukaryota</taxon>
        <taxon>Metazoa</taxon>
        <taxon>Chordata</taxon>
        <taxon>Craniata</taxon>
        <taxon>Vertebrata</taxon>
        <taxon>Euteleostomi</taxon>
        <taxon>Actinopterygii</taxon>
        <taxon>Neopterygii</taxon>
        <taxon>Teleostei</taxon>
        <taxon>Neoteleostei</taxon>
        <taxon>Acanthomorphata</taxon>
        <taxon>Gobiaria</taxon>
        <taxon>Gobiiformes</taxon>
        <taxon>Gobioidei</taxon>
        <taxon>Gobiidae</taxon>
        <taxon>Gobionellinae</taxon>
        <taxon>Mugilogobius</taxon>
    </lineage>
</organism>
<evidence type="ECO:0000259" key="6">
    <source>
        <dbReference type="PROSITE" id="PS51211"/>
    </source>
</evidence>
<dbReference type="InterPro" id="IPR015817">
    <property type="entry name" value="Vitellinogen_open_b-sht_sub1"/>
</dbReference>
<dbReference type="InterPro" id="IPR015255">
    <property type="entry name" value="Vitellinogen_open_b-sht"/>
</dbReference>
<dbReference type="InterPro" id="IPR015816">
    <property type="entry name" value="Vitellinogen_b-sht_N"/>
</dbReference>
<evidence type="ECO:0000256" key="2">
    <source>
        <dbReference type="ARBA" id="ARBA00023180"/>
    </source>
</evidence>
<name>A0AAW0Q5Q6_9GOBI</name>
<dbReference type="SMART" id="SM00638">
    <property type="entry name" value="LPD_N"/>
    <property type="match status" value="1"/>
</dbReference>
<dbReference type="Gene3D" id="2.20.80.10">
    <property type="entry name" value="Lipovitellin-phosvitin complex, chain A, domain 4"/>
    <property type="match status" value="1"/>
</dbReference>
<feature type="domain" description="Vitellogenin" evidence="6">
    <location>
        <begin position="45"/>
        <end position="616"/>
    </location>
</feature>
<comment type="caution">
    <text evidence="3">Lacks conserved residue(s) required for the propagation of feature annotation.</text>
</comment>
<feature type="compositionally biased region" description="Basic and acidic residues" evidence="4">
    <location>
        <begin position="663"/>
        <end position="682"/>
    </location>
</feature>